<protein>
    <recommendedName>
        <fullName evidence="15">NB-ARC domain-containing protein</fullName>
    </recommendedName>
</protein>
<dbReference type="InterPro" id="IPR055414">
    <property type="entry name" value="LRR_R13L4/SHOC2-like"/>
</dbReference>
<evidence type="ECO:0000256" key="1">
    <source>
        <dbReference type="ARBA" id="ARBA00004170"/>
    </source>
</evidence>
<sequence length="624" mass="71408">MGGNNIYVQKIIRTKAIAMRYWPDVQTVDPTALFVPPRGSNTQMQYMPAALTAKDEELVALCQAHMLSMLLSKNISELRLIALRMSWPKEIRGNVENCPLMRHESRKIGISAIPLISTATHFPEYFHLPRISYYYNSLHRVDIVAQTYDELLIMKGILKQLNADDSRTDKGDLLNRILEALSQKSYLIVLDDVWSIDDGWMGPTESRIHRPRLLDDEERKCNTQLEEVGREIVRKCHGLPLAIKTIGGMLSSKPHSLWEWTRIVKENLYDELPPYLKQCTLCFSIYPDDHKIEAEQLVRWWVGEGLICGDAFSHFSELVRRCLVEVVQRRSFDGKVYSCKMHDMVRDMTILVVEDEKFCSFNRGRHIATINSRHLGVTRETTFQKIALAEIRTLRVLNLSCVKLENICLMDLWQCITSLKRLAYLNLRNVANLDEIPDSVRKLWGLQILVLRECKELKKLPTSITTLPRLAILDVGSCPSMSCLPQSLSRLSNLEELCGFKILSPATTEACRLIITSIEMLRRMQGMDHGVVLPCNNSYTPIIHAMYETGREVEARDFLGELAEQGSIPREYTYKLVCDALESAGKIDLLDAEFCTRLEDGIKGRIRQVMNVKPLLQDQSVSLH</sequence>
<dbReference type="Pfam" id="PF23598">
    <property type="entry name" value="LRR_14"/>
    <property type="match status" value="1"/>
</dbReference>
<evidence type="ECO:0000256" key="9">
    <source>
        <dbReference type="ARBA" id="ARBA00023136"/>
    </source>
</evidence>
<dbReference type="PANTHER" id="PTHR23155:SF759">
    <property type="entry name" value="AAA+ ATPASE DOMAIN-CONTAINING PROTEIN"/>
    <property type="match status" value="1"/>
</dbReference>
<evidence type="ECO:0000256" key="3">
    <source>
        <dbReference type="ARBA" id="ARBA00022614"/>
    </source>
</evidence>
<evidence type="ECO:0000313" key="13">
    <source>
        <dbReference type="EMBL" id="KAG5600865.1"/>
    </source>
</evidence>
<keyword evidence="9" id="KW-0472">Membrane</keyword>
<reference evidence="13 14" key="1">
    <citation type="submission" date="2020-09" db="EMBL/GenBank/DDBJ databases">
        <title>De no assembly of potato wild relative species, Solanum commersonii.</title>
        <authorList>
            <person name="Cho K."/>
        </authorList>
    </citation>
    <scope>NUCLEOTIDE SEQUENCE [LARGE SCALE GENOMIC DNA]</scope>
    <source>
        <strain evidence="13">LZ3.2</strain>
        <tissue evidence="13">Leaf</tissue>
    </source>
</reference>
<comment type="similarity">
    <text evidence="2">Belongs to the disease resistance NB-LRR family.</text>
</comment>
<organism evidence="13 14">
    <name type="scientific">Solanum commersonii</name>
    <name type="common">Commerson's wild potato</name>
    <name type="synonym">Commerson's nightshade</name>
    <dbReference type="NCBI Taxonomy" id="4109"/>
    <lineage>
        <taxon>Eukaryota</taxon>
        <taxon>Viridiplantae</taxon>
        <taxon>Streptophyta</taxon>
        <taxon>Embryophyta</taxon>
        <taxon>Tracheophyta</taxon>
        <taxon>Spermatophyta</taxon>
        <taxon>Magnoliopsida</taxon>
        <taxon>eudicotyledons</taxon>
        <taxon>Gunneridae</taxon>
        <taxon>Pentapetalae</taxon>
        <taxon>asterids</taxon>
        <taxon>lamiids</taxon>
        <taxon>Solanales</taxon>
        <taxon>Solanaceae</taxon>
        <taxon>Solanoideae</taxon>
        <taxon>Solaneae</taxon>
        <taxon>Solanum</taxon>
    </lineage>
</organism>
<evidence type="ECO:0000256" key="6">
    <source>
        <dbReference type="ARBA" id="ARBA00022821"/>
    </source>
</evidence>
<dbReference type="OrthoDB" id="2973320at2759"/>
<dbReference type="Gene3D" id="1.10.10.10">
    <property type="entry name" value="Winged helix-like DNA-binding domain superfamily/Winged helix DNA-binding domain"/>
    <property type="match status" value="1"/>
</dbReference>
<dbReference type="SUPFAM" id="SSF52047">
    <property type="entry name" value="RNI-like"/>
    <property type="match status" value="1"/>
</dbReference>
<evidence type="ECO:0000313" key="14">
    <source>
        <dbReference type="Proteomes" id="UP000824120"/>
    </source>
</evidence>
<keyword evidence="14" id="KW-1185">Reference proteome</keyword>
<evidence type="ECO:0000256" key="7">
    <source>
        <dbReference type="ARBA" id="ARBA00022840"/>
    </source>
</evidence>
<dbReference type="Gene3D" id="3.40.50.300">
    <property type="entry name" value="P-loop containing nucleotide triphosphate hydrolases"/>
    <property type="match status" value="1"/>
</dbReference>
<dbReference type="GO" id="GO:0005524">
    <property type="term" value="F:ATP binding"/>
    <property type="evidence" value="ECO:0007669"/>
    <property type="project" value="UniProtKB-KW"/>
</dbReference>
<evidence type="ECO:0000259" key="10">
    <source>
        <dbReference type="Pfam" id="PF00931"/>
    </source>
</evidence>
<dbReference type="GO" id="GO:0016020">
    <property type="term" value="C:membrane"/>
    <property type="evidence" value="ECO:0007669"/>
    <property type="project" value="UniProtKB-SubCell"/>
</dbReference>
<comment type="caution">
    <text evidence="13">The sequence shown here is derived from an EMBL/GenBank/DDBJ whole genome shotgun (WGS) entry which is preliminary data.</text>
</comment>
<keyword evidence="5" id="KW-0547">Nucleotide-binding</keyword>
<dbReference type="EMBL" id="JACXVP010000006">
    <property type="protein sequence ID" value="KAG5600865.1"/>
    <property type="molecule type" value="Genomic_DNA"/>
</dbReference>
<dbReference type="InterPro" id="IPR032675">
    <property type="entry name" value="LRR_dom_sf"/>
</dbReference>
<dbReference type="GO" id="GO:0043531">
    <property type="term" value="F:ADP binding"/>
    <property type="evidence" value="ECO:0007669"/>
    <property type="project" value="InterPro"/>
</dbReference>
<dbReference type="Pfam" id="PF23559">
    <property type="entry name" value="WHD_DRP"/>
    <property type="match status" value="1"/>
</dbReference>
<dbReference type="FunFam" id="1.10.10.10:FF:000322">
    <property type="entry name" value="Probable disease resistance protein At1g63360"/>
    <property type="match status" value="1"/>
</dbReference>
<dbReference type="InterPro" id="IPR042197">
    <property type="entry name" value="Apaf_helical"/>
</dbReference>
<name>A0A9J5YKI8_SOLCO</name>
<dbReference type="Gene3D" id="3.80.10.10">
    <property type="entry name" value="Ribonuclease Inhibitor"/>
    <property type="match status" value="1"/>
</dbReference>
<keyword evidence="3" id="KW-0433">Leucine-rich repeat</keyword>
<dbReference type="InterPro" id="IPR058922">
    <property type="entry name" value="WHD_DRP"/>
</dbReference>
<dbReference type="AlphaFoldDB" id="A0A9J5YKI8"/>
<keyword evidence="8" id="KW-0175">Coiled coil</keyword>
<dbReference type="SUPFAM" id="SSF52540">
    <property type="entry name" value="P-loop containing nucleoside triphosphate hydrolases"/>
    <property type="match status" value="1"/>
</dbReference>
<gene>
    <name evidence="13" type="ORF">H5410_032235</name>
</gene>
<accession>A0A9J5YKI8</accession>
<dbReference type="Gene3D" id="1.10.8.430">
    <property type="entry name" value="Helical domain of apoptotic protease-activating factors"/>
    <property type="match status" value="1"/>
</dbReference>
<feature type="domain" description="Disease resistance R13L4/SHOC-2-like LRR" evidence="12">
    <location>
        <begin position="383"/>
        <end position="523"/>
    </location>
</feature>
<evidence type="ECO:0000256" key="5">
    <source>
        <dbReference type="ARBA" id="ARBA00022741"/>
    </source>
</evidence>
<dbReference type="Proteomes" id="UP000824120">
    <property type="component" value="Chromosome 6"/>
</dbReference>
<dbReference type="Pfam" id="PF00931">
    <property type="entry name" value="NB-ARC"/>
    <property type="match status" value="1"/>
</dbReference>
<dbReference type="InterPro" id="IPR011990">
    <property type="entry name" value="TPR-like_helical_dom_sf"/>
</dbReference>
<evidence type="ECO:0000259" key="12">
    <source>
        <dbReference type="Pfam" id="PF23598"/>
    </source>
</evidence>
<dbReference type="Gene3D" id="1.25.40.10">
    <property type="entry name" value="Tetratricopeptide repeat domain"/>
    <property type="match status" value="1"/>
</dbReference>
<dbReference type="PANTHER" id="PTHR23155">
    <property type="entry name" value="DISEASE RESISTANCE PROTEIN RP"/>
    <property type="match status" value="1"/>
</dbReference>
<keyword evidence="4" id="KW-0677">Repeat</keyword>
<feature type="domain" description="NB-ARC" evidence="10">
    <location>
        <begin position="131"/>
        <end position="200"/>
    </location>
</feature>
<comment type="subcellular location">
    <subcellularLocation>
        <location evidence="1">Membrane</location>
        <topology evidence="1">Peripheral membrane protein</topology>
    </subcellularLocation>
</comment>
<evidence type="ECO:0000256" key="2">
    <source>
        <dbReference type="ARBA" id="ARBA00008894"/>
    </source>
</evidence>
<keyword evidence="7" id="KW-0067">ATP-binding</keyword>
<dbReference type="InterPro" id="IPR036388">
    <property type="entry name" value="WH-like_DNA-bd_sf"/>
</dbReference>
<dbReference type="InterPro" id="IPR002182">
    <property type="entry name" value="NB-ARC"/>
</dbReference>
<evidence type="ECO:0000259" key="11">
    <source>
        <dbReference type="Pfam" id="PF23559"/>
    </source>
</evidence>
<evidence type="ECO:0000256" key="8">
    <source>
        <dbReference type="ARBA" id="ARBA00023054"/>
    </source>
</evidence>
<keyword evidence="6" id="KW-0611">Plant defense</keyword>
<dbReference type="GO" id="GO:0098542">
    <property type="term" value="P:defense response to other organism"/>
    <property type="evidence" value="ECO:0007669"/>
    <property type="project" value="TreeGrafter"/>
</dbReference>
<feature type="domain" description="Disease resistance protein winged helix" evidence="11">
    <location>
        <begin position="285"/>
        <end position="348"/>
    </location>
</feature>
<evidence type="ECO:0000256" key="4">
    <source>
        <dbReference type="ARBA" id="ARBA00022737"/>
    </source>
</evidence>
<evidence type="ECO:0008006" key="15">
    <source>
        <dbReference type="Google" id="ProtNLM"/>
    </source>
</evidence>
<proteinExistence type="inferred from homology"/>
<dbReference type="InterPro" id="IPR027417">
    <property type="entry name" value="P-loop_NTPase"/>
</dbReference>
<dbReference type="InterPro" id="IPR044974">
    <property type="entry name" value="Disease_R_plants"/>
</dbReference>